<evidence type="ECO:0000256" key="2">
    <source>
        <dbReference type="SAM" id="SignalP"/>
    </source>
</evidence>
<organism evidence="5 6">
    <name type="scientific">Neptunitalea chrysea</name>
    <dbReference type="NCBI Taxonomy" id="1647581"/>
    <lineage>
        <taxon>Bacteria</taxon>
        <taxon>Pseudomonadati</taxon>
        <taxon>Bacteroidota</taxon>
        <taxon>Flavobacteriia</taxon>
        <taxon>Flavobacteriales</taxon>
        <taxon>Flavobacteriaceae</taxon>
        <taxon>Neptunitalea</taxon>
    </lineage>
</organism>
<dbReference type="NCBIfam" id="TIGR04183">
    <property type="entry name" value="Por_Secre_tail"/>
    <property type="match status" value="1"/>
</dbReference>
<dbReference type="SMART" id="SM00060">
    <property type="entry name" value="FN3"/>
    <property type="match status" value="5"/>
</dbReference>
<keyword evidence="1 2" id="KW-0732">Signal</keyword>
<dbReference type="SUPFAM" id="SSF49265">
    <property type="entry name" value="Fibronectin type III"/>
    <property type="match status" value="4"/>
</dbReference>
<dbReference type="InterPro" id="IPR026444">
    <property type="entry name" value="Secre_tail"/>
</dbReference>
<evidence type="ECO:0000313" key="6">
    <source>
        <dbReference type="Proteomes" id="UP001143545"/>
    </source>
</evidence>
<dbReference type="RefSeq" id="WP_281756522.1">
    <property type="nucleotide sequence ID" value="NZ_BRVP01000037.1"/>
</dbReference>
<feature type="chain" id="PRO_5040757257" description="T9SS type A sorting domain-containing protein" evidence="2">
    <location>
        <begin position="20"/>
        <end position="1791"/>
    </location>
</feature>
<dbReference type="GO" id="GO:0016020">
    <property type="term" value="C:membrane"/>
    <property type="evidence" value="ECO:0007669"/>
    <property type="project" value="InterPro"/>
</dbReference>
<proteinExistence type="predicted"/>
<sequence length="1791" mass="193140">MKKTTLLIFTLLVCSFSFAQVLNQSANWPNTNWTLSGTYSSTYLISDPTTSANFSFNDDAAGSSSYNDVAAESPTIDLTTAYTAGETWIYFTAPYVYTEYPGASITVEYWDADAATWNTWINPFNTSTTGAPNSDFCSGTFENLDSDALNIYSFTATQLSGFKYRVYFDDGDAYSWGFCFSSPTIYSTTPPSCPDPSLLYADNISYDSASIGWTENGSATKWNVQYGVSPYTFDPAAGFATTTNPTGLTALTGNTTYEVYVQADCGGGDTSNWIGPIYFTTLCPPITAPYTEGFENGGTIPSCWTQDASNDEDWIFDTNGDHIGNYGTVSGTTATGGYLAYIDNSLPHYTGITLTTPLVDISTLTTPGLSFYLLSDNEGYTNVDFSIDFFDGTNWNTSIYTSNTNKTSWSKIYIDLSSYTISGPVQVKFIVDENNGSDYYDDIAIDDVTFDELPACVESSDITAYEVLDTTALISLVQAGTVSGWNIEYGAPGFTQGTGTTVTATAMPYTLASLTTETDYEFYLQTDCGGGDTSVWQGPFSFTTLCAPYTAPYTEDFENAGAIPTCWLQGADNTEDWIFDTTADAVGPGTSTSGGYFAYVDDSWPEGTGTTLYTPLVDVSTLTSPALTFFYNNDNDALGNGQFSVDFFDGATWHTDVFTTNTDTAGWQLTAIDLTTYTITGAVRARFVVDELGYYENDIALDDVSFDEFPSCLPAMNLTATDVLTTSATLDWTTLGSSTSWIIEYGYEGFTLGTGTQVTTSSAPYTVSALDPTTEYDYYILSDCSSGTSVWVGPYTFKTTCAIYNTPYVENFENGGAIPDCWTQTSGNAENWLFTDDTSWTSIGNDGIITGSTSSNGYMAYVDDSWPDSASTGLETPMVDVSGLATPSLIFYLISDNQGYTNVDFSVDFYDGAAWHTGIYTSNSNTNGWQLVTIDLSSYSITGPVQARFVVAETNGSDYYDDVAIDDVVFDELPNCEIPSNFYVDNITTYSADFFWTENGSASNWNIEWGPTGFTQGTGTLINTADNPITIEDFVAGTEYDIYVQADCGSSTSLWVGPLTFTTQCNPFGDFVETFDTTATGDIPLCWSKIEDTTSIYAYVEIESWTPNSSPNNLTMYNSDDINAGLYLITPKLTDLPNGTHRAKFFAQGSSWATYSIEVGTMSDYTDPTTFTPVTTIDLTGTYTQYTVDFDTPTTDSYVAIKHASTATYQTIYIDDFIWTAIPTTAPACATNVLATPDPSCGNYNSEIAWDLSTDADGYYLSVGTTSGGTDVLSNVDLGYTNGYTLPGDFNTTYYYTVTPYNSFGMATGCTEYSFTTATNGCYCISVPTSVDGQGITDVVIDSTPFTNDGSTYNDFTATVVTMYADILNNVQITYDANSYSYNTGIYIDFDDDYNFETGENVFLGASAAAAPTTLDASFVMPAGASGQHLMRINGVWSNSSDPCYNDSYGVTLDFMVDITAASCTPVAIGSTSITHDCSASSFTVDVDVTALGDGTPSITDGTTTWPLSSTGIATVGPFPYGTDVTLTALHGVTDICNTPVGTFSYDVCPPTNDDLCGAISLPLVTPATVGNVTGSDYTTEGSTSQTDEPMPSCFQDGLNGSVWFSFVAPNDGAVQVTTDYTGGTSTDTEIAVYSASGVNCLNLNTLGTPVGCDQDSGTNEGWNSIINFNDFENPLLIAGETYYVQVDSYGDSSIGSFSIEVIDLPTASTEFFDNTNFRYYPNPVNNNILNLNSEQTINAVNVSNVLGQTVMKLVPNTLNYVVDMTELSSGTYFVEVQIGDTAKTVKIIKE</sequence>
<feature type="domain" description="Fibronectin type-III" evidence="4">
    <location>
        <begin position="714"/>
        <end position="802"/>
    </location>
</feature>
<dbReference type="Gene3D" id="2.60.40.10">
    <property type="entry name" value="Immunoglobulins"/>
    <property type="match status" value="3"/>
</dbReference>
<dbReference type="PROSITE" id="PS50060">
    <property type="entry name" value="MAM_2"/>
    <property type="match status" value="3"/>
</dbReference>
<keyword evidence="6" id="KW-1185">Reference proteome</keyword>
<dbReference type="SUPFAM" id="SSF49899">
    <property type="entry name" value="Concanavalin A-like lectins/glucanases"/>
    <property type="match status" value="3"/>
</dbReference>
<feature type="domain" description="Fibronectin type-III" evidence="4">
    <location>
        <begin position="978"/>
        <end position="1066"/>
    </location>
</feature>
<feature type="domain" description="MAM" evidence="3">
    <location>
        <begin position="290"/>
        <end position="458"/>
    </location>
</feature>
<accession>A0A9W6EV04</accession>
<feature type="signal peptide" evidence="2">
    <location>
        <begin position="1"/>
        <end position="19"/>
    </location>
</feature>
<feature type="domain" description="MAM" evidence="3">
    <location>
        <begin position="553"/>
        <end position="714"/>
    </location>
</feature>
<dbReference type="GO" id="GO:0005975">
    <property type="term" value="P:carbohydrate metabolic process"/>
    <property type="evidence" value="ECO:0007669"/>
    <property type="project" value="UniProtKB-ARBA"/>
</dbReference>
<dbReference type="InterPro" id="IPR003961">
    <property type="entry name" value="FN3_dom"/>
</dbReference>
<dbReference type="CDD" id="cd00063">
    <property type="entry name" value="FN3"/>
    <property type="match status" value="1"/>
</dbReference>
<evidence type="ECO:0000313" key="5">
    <source>
        <dbReference type="EMBL" id="GLB54140.1"/>
    </source>
</evidence>
<dbReference type="Pfam" id="PF20009">
    <property type="entry name" value="GEVED"/>
    <property type="match status" value="1"/>
</dbReference>
<reference evidence="5" key="1">
    <citation type="submission" date="2022-07" db="EMBL/GenBank/DDBJ databases">
        <title>Taxonomy of Novel Oxalotrophic and Methylotrophic Bacteria.</title>
        <authorList>
            <person name="Sahin N."/>
            <person name="Tani A."/>
        </authorList>
    </citation>
    <scope>NUCLEOTIDE SEQUENCE</scope>
    <source>
        <strain evidence="5">AM327</strain>
    </source>
</reference>
<protein>
    <recommendedName>
        <fullName evidence="7">T9SS type A sorting domain-containing protein</fullName>
    </recommendedName>
</protein>
<evidence type="ECO:0008006" key="7">
    <source>
        <dbReference type="Google" id="ProtNLM"/>
    </source>
</evidence>
<name>A0A9W6EV04_9FLAO</name>
<dbReference type="InterPro" id="IPR013320">
    <property type="entry name" value="ConA-like_dom_sf"/>
</dbReference>
<dbReference type="InterPro" id="IPR000998">
    <property type="entry name" value="MAM_dom"/>
</dbReference>
<evidence type="ECO:0000259" key="4">
    <source>
        <dbReference type="PROSITE" id="PS50853"/>
    </source>
</evidence>
<evidence type="ECO:0000259" key="3">
    <source>
        <dbReference type="PROSITE" id="PS50060"/>
    </source>
</evidence>
<feature type="domain" description="MAM" evidence="3">
    <location>
        <begin position="811"/>
        <end position="978"/>
    </location>
</feature>
<comment type="caution">
    <text evidence="5">The sequence shown here is derived from an EMBL/GenBank/DDBJ whole genome shotgun (WGS) entry which is preliminary data.</text>
</comment>
<dbReference type="Pfam" id="PF18962">
    <property type="entry name" value="Por_Secre_tail"/>
    <property type="match status" value="1"/>
</dbReference>
<dbReference type="GO" id="GO:0004553">
    <property type="term" value="F:hydrolase activity, hydrolyzing O-glycosyl compounds"/>
    <property type="evidence" value="ECO:0007669"/>
    <property type="project" value="UniProtKB-ARBA"/>
</dbReference>
<dbReference type="Proteomes" id="UP001143545">
    <property type="component" value="Unassembled WGS sequence"/>
</dbReference>
<dbReference type="PROSITE" id="PS50853">
    <property type="entry name" value="FN3"/>
    <property type="match status" value="3"/>
</dbReference>
<dbReference type="InterPro" id="IPR036116">
    <property type="entry name" value="FN3_sf"/>
</dbReference>
<dbReference type="InterPro" id="IPR045474">
    <property type="entry name" value="GEVED"/>
</dbReference>
<feature type="domain" description="Fibronectin type-III" evidence="4">
    <location>
        <begin position="195"/>
        <end position="284"/>
    </location>
</feature>
<evidence type="ECO:0000256" key="1">
    <source>
        <dbReference type="ARBA" id="ARBA00022729"/>
    </source>
</evidence>
<dbReference type="InterPro" id="IPR013783">
    <property type="entry name" value="Ig-like_fold"/>
</dbReference>
<dbReference type="EMBL" id="BRVP01000037">
    <property type="protein sequence ID" value="GLB54140.1"/>
    <property type="molecule type" value="Genomic_DNA"/>
</dbReference>
<gene>
    <name evidence="5" type="ORF">NBRC110019_31810</name>
</gene>
<dbReference type="Pfam" id="PF00629">
    <property type="entry name" value="MAM"/>
    <property type="match status" value="2"/>
</dbReference>
<dbReference type="Gene3D" id="2.60.120.200">
    <property type="match status" value="4"/>
</dbReference>